<dbReference type="EMBL" id="FRCR01000007">
    <property type="protein sequence ID" value="SHM58557.1"/>
    <property type="molecule type" value="Genomic_DNA"/>
</dbReference>
<name>A0A1M7K182_9FIRM</name>
<dbReference type="InterPro" id="IPR001296">
    <property type="entry name" value="Glyco_trans_1"/>
</dbReference>
<gene>
    <name evidence="3" type="ORF">SAMN05660826_01414</name>
</gene>
<reference evidence="4" key="1">
    <citation type="submission" date="2016-11" db="EMBL/GenBank/DDBJ databases">
        <authorList>
            <person name="Varghese N."/>
            <person name="Submissions S."/>
        </authorList>
    </citation>
    <scope>NUCLEOTIDE SEQUENCE [LARGE SCALE GENOMIC DNA]</scope>
    <source>
        <strain evidence="4">DSM 18802</strain>
    </source>
</reference>
<feature type="domain" description="Glycosyl transferase family 1" evidence="1">
    <location>
        <begin position="178"/>
        <end position="349"/>
    </location>
</feature>
<dbReference type="PANTHER" id="PTHR45947">
    <property type="entry name" value="SULFOQUINOVOSYL TRANSFERASE SQD2"/>
    <property type="match status" value="1"/>
</dbReference>
<dbReference type="Proteomes" id="UP000184375">
    <property type="component" value="Unassembled WGS sequence"/>
</dbReference>
<dbReference type="SUPFAM" id="SSF53756">
    <property type="entry name" value="UDP-Glycosyltransferase/glycogen phosphorylase"/>
    <property type="match status" value="1"/>
</dbReference>
<dbReference type="AlphaFoldDB" id="A0A1M7K182"/>
<dbReference type="InterPro" id="IPR028098">
    <property type="entry name" value="Glyco_trans_4-like_N"/>
</dbReference>
<evidence type="ECO:0000259" key="1">
    <source>
        <dbReference type="Pfam" id="PF00534"/>
    </source>
</evidence>
<dbReference type="InterPro" id="IPR050194">
    <property type="entry name" value="Glycosyltransferase_grp1"/>
</dbReference>
<dbReference type="OrthoDB" id="9795068at2"/>
<dbReference type="STRING" id="447595.SAMN05660826_01414"/>
<feature type="domain" description="Glycosyltransferase subfamily 4-like N-terminal" evidence="2">
    <location>
        <begin position="16"/>
        <end position="167"/>
    </location>
</feature>
<evidence type="ECO:0000259" key="2">
    <source>
        <dbReference type="Pfam" id="PF13439"/>
    </source>
</evidence>
<sequence length="377" mass="41308">MKNLTVLLTLMSLNTGGAETHVVSLARQLKKEGINVLVASRGGELVKELNASGIEHFTLPLHSKTPVSLCSAIIGLTKIVKKHKVDLIHAHARIPAWVSQWVFYLTGCPYITTSHGIYSTHWGLGLLTAWGEKIIAVSEDVREHLVKNFKVRPEKIYVIPNGIDLEQFDPEVDTSSVQKELGLYSDEMKIVYISRLMGARGEIALKLIDAMPDICSSFPNAKLLVVGEGDKLEAIRGQAEKCNTVLKGQRVIVTGARLDTYALMGLADVAVGVGRVALEAMAMKKPVIIAGEAGFMGALTPQNFEDAKRHNFSGRGTGQITNSKNLAKAIKDILASQELRKELGEFGRKKVQEHFSIGTMTNKVLEVYTKVLEEVNR</sequence>
<evidence type="ECO:0000313" key="3">
    <source>
        <dbReference type="EMBL" id="SHM58557.1"/>
    </source>
</evidence>
<evidence type="ECO:0000313" key="4">
    <source>
        <dbReference type="Proteomes" id="UP000184375"/>
    </source>
</evidence>
<protein>
    <submittedName>
        <fullName evidence="3">Glycosyltransferase involved in cell wall bisynthesis</fullName>
    </submittedName>
</protein>
<dbReference type="RefSeq" id="WP_073256722.1">
    <property type="nucleotide sequence ID" value="NZ_FRCR01000007.1"/>
</dbReference>
<keyword evidence="3" id="KW-0808">Transferase</keyword>
<dbReference type="CDD" id="cd03819">
    <property type="entry name" value="GT4_WavL-like"/>
    <property type="match status" value="1"/>
</dbReference>
<organism evidence="3 4">
    <name type="scientific">Caldanaerovirga acetigignens</name>
    <dbReference type="NCBI Taxonomy" id="447595"/>
    <lineage>
        <taxon>Bacteria</taxon>
        <taxon>Bacillati</taxon>
        <taxon>Bacillota</taxon>
        <taxon>Clostridia</taxon>
        <taxon>Thermosediminibacterales</taxon>
        <taxon>Thermosediminibacteraceae</taxon>
        <taxon>Caldanaerovirga</taxon>
    </lineage>
</organism>
<dbReference type="GO" id="GO:0016758">
    <property type="term" value="F:hexosyltransferase activity"/>
    <property type="evidence" value="ECO:0007669"/>
    <property type="project" value="TreeGrafter"/>
</dbReference>
<dbReference type="Pfam" id="PF00534">
    <property type="entry name" value="Glycos_transf_1"/>
    <property type="match status" value="1"/>
</dbReference>
<dbReference type="Gene3D" id="3.40.50.2000">
    <property type="entry name" value="Glycogen Phosphorylase B"/>
    <property type="match status" value="2"/>
</dbReference>
<keyword evidence="4" id="KW-1185">Reference proteome</keyword>
<accession>A0A1M7K182</accession>
<dbReference type="PANTHER" id="PTHR45947:SF3">
    <property type="entry name" value="SULFOQUINOVOSYL TRANSFERASE SQD2"/>
    <property type="match status" value="1"/>
</dbReference>
<proteinExistence type="predicted"/>
<dbReference type="Pfam" id="PF13439">
    <property type="entry name" value="Glyco_transf_4"/>
    <property type="match status" value="1"/>
</dbReference>